<dbReference type="EC" id="4.1.1.20" evidence="2"/>
<sequence length="538" mass="58394">MVQFGVTFEPKELGDDMDIAIVGAGPRGLAAVYSLGREVEGAIRIHLFGAVDEGEDVLGIGTPYSPKQPEFSRLNAHSSILDLFGAYRHTDLPVGLTFDEWARAKNHGELADNYPPRAFVGRYFHYCADFVRQTLPSHIKLYEYGRALAITGEPGAWTIAHAQGEITVPELLLTVGHASSPASPLTDEDVNQPAGTVIPIAYPLHNLAGIGAGSTVATRGAGLTFVDVVLSLTEGRGGQFSDDGRTYTPSGREPECIWATNIDGIFPDSKPPHRAVHDLLPDERWETAKAAVAQSTTLSEMLEAIRSIALEAMAMQGNTDPDMYRKAMSSPQPAPGLAVDRLTESIAAARREIPLPARQVATETWQELMPAIIRRVSNRMFSSEEWGQFTALYAVVADSSYGPPLINAQKVLTLVEQGLIKVELLDQAIDAEKFPFEVDAFVDCVLPPAGIWPGAYEELAEIEDYLLLWAGQNVERTGVRIDDSGSVLDGNEAPIKGLAAVGRMNEDWTIDMDNLNVTDHPFILGWAKRIARAVADPA</sequence>
<dbReference type="PANTHER" id="PTHR40254">
    <property type="entry name" value="BLR0577 PROTEIN"/>
    <property type="match status" value="1"/>
</dbReference>
<keyword evidence="3" id="KW-1185">Reference proteome</keyword>
<dbReference type="Pfam" id="PF13454">
    <property type="entry name" value="NAD_binding_9"/>
    <property type="match status" value="1"/>
</dbReference>
<dbReference type="Gene3D" id="3.50.50.60">
    <property type="entry name" value="FAD/NAD(P)-binding domain"/>
    <property type="match status" value="1"/>
</dbReference>
<dbReference type="InterPro" id="IPR038732">
    <property type="entry name" value="HpyO/CreE_NAD-binding"/>
</dbReference>
<dbReference type="GO" id="GO:0008836">
    <property type="term" value="F:diaminopimelate decarboxylase activity"/>
    <property type="evidence" value="ECO:0007669"/>
    <property type="project" value="UniProtKB-EC"/>
</dbReference>
<organism evidence="2 3">
    <name type="scientific">Trueperella bonasi</name>
    <dbReference type="NCBI Taxonomy" id="312286"/>
    <lineage>
        <taxon>Bacteria</taxon>
        <taxon>Bacillati</taxon>
        <taxon>Actinomycetota</taxon>
        <taxon>Actinomycetes</taxon>
        <taxon>Actinomycetales</taxon>
        <taxon>Actinomycetaceae</taxon>
        <taxon>Trueperella</taxon>
    </lineage>
</organism>
<evidence type="ECO:0000313" key="2">
    <source>
        <dbReference type="EMBL" id="MDP9806061.1"/>
    </source>
</evidence>
<dbReference type="InterPro" id="IPR052189">
    <property type="entry name" value="L-asp_N-monooxygenase_NS-form"/>
</dbReference>
<evidence type="ECO:0000259" key="1">
    <source>
        <dbReference type="Pfam" id="PF13454"/>
    </source>
</evidence>
<gene>
    <name evidence="2" type="ORF">J2S70_000643</name>
</gene>
<dbReference type="PANTHER" id="PTHR40254:SF1">
    <property type="entry name" value="BLR0577 PROTEIN"/>
    <property type="match status" value="1"/>
</dbReference>
<comment type="caution">
    <text evidence="2">The sequence shown here is derived from an EMBL/GenBank/DDBJ whole genome shotgun (WGS) entry which is preliminary data.</text>
</comment>
<dbReference type="Proteomes" id="UP001243212">
    <property type="component" value="Unassembled WGS sequence"/>
</dbReference>
<dbReference type="EMBL" id="JAUSQX010000001">
    <property type="protein sequence ID" value="MDP9806061.1"/>
    <property type="molecule type" value="Genomic_DNA"/>
</dbReference>
<dbReference type="InterPro" id="IPR036188">
    <property type="entry name" value="FAD/NAD-bd_sf"/>
</dbReference>
<keyword evidence="2" id="KW-0456">Lyase</keyword>
<reference evidence="2 3" key="1">
    <citation type="submission" date="2023-07" db="EMBL/GenBank/DDBJ databases">
        <title>Sequencing the genomes of 1000 actinobacteria strains.</title>
        <authorList>
            <person name="Klenk H.-P."/>
        </authorList>
    </citation>
    <scope>NUCLEOTIDE SEQUENCE [LARGE SCALE GENOMIC DNA]</scope>
    <source>
        <strain evidence="2 3">DSM 17163</strain>
    </source>
</reference>
<dbReference type="RefSeq" id="WP_307682305.1">
    <property type="nucleotide sequence ID" value="NZ_JAUSQX010000001.1"/>
</dbReference>
<proteinExistence type="predicted"/>
<protein>
    <submittedName>
        <fullName evidence="2">Diaminopimelate decarboxylase</fullName>
        <ecNumber evidence="2">4.1.1.20</ecNumber>
    </submittedName>
</protein>
<evidence type="ECO:0000313" key="3">
    <source>
        <dbReference type="Proteomes" id="UP001243212"/>
    </source>
</evidence>
<dbReference type="SUPFAM" id="SSF51905">
    <property type="entry name" value="FAD/NAD(P)-binding domain"/>
    <property type="match status" value="1"/>
</dbReference>
<name>A0ABT9NF91_9ACTO</name>
<feature type="domain" description="FAD-dependent urate hydroxylase HpyO/Asp monooxygenase CreE-like FAD/NAD(P)-binding" evidence="1">
    <location>
        <begin position="20"/>
        <end position="177"/>
    </location>
</feature>
<accession>A0ABT9NF91</accession>